<comment type="similarity">
    <text evidence="1">Belongs to the 'phage' integrase family.</text>
</comment>
<dbReference type="EMBL" id="NFJX01000006">
    <property type="protein sequence ID" value="OUP19639.1"/>
    <property type="molecule type" value="Genomic_DNA"/>
</dbReference>
<feature type="domain" description="Tyr recombinase" evidence="4">
    <location>
        <begin position="273"/>
        <end position="386"/>
    </location>
</feature>
<evidence type="ECO:0000259" key="5">
    <source>
        <dbReference type="Pfam" id="PF13102"/>
    </source>
</evidence>
<dbReference type="GO" id="GO:0003677">
    <property type="term" value="F:DNA binding"/>
    <property type="evidence" value="ECO:0007669"/>
    <property type="project" value="UniProtKB-KW"/>
</dbReference>
<evidence type="ECO:0000256" key="2">
    <source>
        <dbReference type="ARBA" id="ARBA00023125"/>
    </source>
</evidence>
<sequence length="407" mass="46635">MATIKVKFRPSKVKGKAGTICYQLCHRQENRQITTGMRIFPHWWNEKEHELIVVNGNENTVSAYKRQIERDLEMVRDIIRELDGSGREYTLSEVIGKFHSGKLETGMLGYLKREVSLLLDAGQFGTAHNYQRALNSFSSFLDDIDIPLSMLNSELLCLYEKWLGKRKVKKNSSSFYMRILRAAYNKAVKERLVVQTFPFSEVYTGIAKTAKRAIKEDTILKLQQLDLSGSSALALSRDMFIFSYSTRGMAFVDMAYLKKTDVTGGMITYCRHKTGQLLALRIEPCMKMILERYMSDTWESPYVFPIITSEDPELAYRQYQNGLNYHNQKLKLLGKQIGEKLPLSSYLARHSWATAARNHNVPLSVISAGMGHTSERTTLIYLDSLDNTIIDNANNRILKKLNFMVST</sequence>
<dbReference type="Gene3D" id="1.10.150.130">
    <property type="match status" value="1"/>
</dbReference>
<dbReference type="InterPro" id="IPR050090">
    <property type="entry name" value="Tyrosine_recombinase_XerCD"/>
</dbReference>
<name>A0A1Y4IM39_PARDI</name>
<gene>
    <name evidence="6" type="ORF">B5F32_08970</name>
</gene>
<dbReference type="InterPro" id="IPR025269">
    <property type="entry name" value="SAM-like_dom"/>
</dbReference>
<dbReference type="InterPro" id="IPR011010">
    <property type="entry name" value="DNA_brk_join_enz"/>
</dbReference>
<evidence type="ECO:0000313" key="7">
    <source>
        <dbReference type="Proteomes" id="UP000195950"/>
    </source>
</evidence>
<dbReference type="SUPFAM" id="SSF56349">
    <property type="entry name" value="DNA breaking-rejoining enzymes"/>
    <property type="match status" value="1"/>
</dbReference>
<evidence type="ECO:0000256" key="1">
    <source>
        <dbReference type="ARBA" id="ARBA00008857"/>
    </source>
</evidence>
<proteinExistence type="inferred from homology"/>
<dbReference type="InterPro" id="IPR010998">
    <property type="entry name" value="Integrase_recombinase_N"/>
</dbReference>
<keyword evidence="3" id="KW-0233">DNA recombination</keyword>
<reference evidence="7" key="1">
    <citation type="submission" date="2017-04" db="EMBL/GenBank/DDBJ databases">
        <title>Function of individual gut microbiota members based on whole genome sequencing of pure cultures obtained from chicken caecum.</title>
        <authorList>
            <person name="Medvecky M."/>
            <person name="Cejkova D."/>
            <person name="Polansky O."/>
            <person name="Karasova D."/>
            <person name="Kubasova T."/>
            <person name="Cizek A."/>
            <person name="Rychlik I."/>
        </authorList>
    </citation>
    <scope>NUCLEOTIDE SEQUENCE [LARGE SCALE GENOMIC DNA]</scope>
    <source>
        <strain evidence="7">An199</strain>
    </source>
</reference>
<evidence type="ECO:0000256" key="3">
    <source>
        <dbReference type="ARBA" id="ARBA00023172"/>
    </source>
</evidence>
<dbReference type="Gene3D" id="1.10.443.10">
    <property type="entry name" value="Intergrase catalytic core"/>
    <property type="match status" value="1"/>
</dbReference>
<keyword evidence="2" id="KW-0238">DNA-binding</keyword>
<accession>A0A1Y4IM39</accession>
<dbReference type="GO" id="GO:0006310">
    <property type="term" value="P:DNA recombination"/>
    <property type="evidence" value="ECO:0007669"/>
    <property type="project" value="UniProtKB-KW"/>
</dbReference>
<dbReference type="PANTHER" id="PTHR30349:SF64">
    <property type="entry name" value="PROPHAGE INTEGRASE INTD-RELATED"/>
    <property type="match status" value="1"/>
</dbReference>
<dbReference type="RefSeq" id="WP_087343996.1">
    <property type="nucleotide sequence ID" value="NZ_JAQMQD010000005.1"/>
</dbReference>
<dbReference type="InterPro" id="IPR002104">
    <property type="entry name" value="Integrase_catalytic"/>
</dbReference>
<dbReference type="Pfam" id="PF13102">
    <property type="entry name" value="Phage_int_SAM_5"/>
    <property type="match status" value="1"/>
</dbReference>
<dbReference type="Proteomes" id="UP000195950">
    <property type="component" value="Unassembled WGS sequence"/>
</dbReference>
<dbReference type="PANTHER" id="PTHR30349">
    <property type="entry name" value="PHAGE INTEGRASE-RELATED"/>
    <property type="match status" value="1"/>
</dbReference>
<protein>
    <submittedName>
        <fullName evidence="6">Integrase</fullName>
    </submittedName>
</protein>
<evidence type="ECO:0000259" key="4">
    <source>
        <dbReference type="Pfam" id="PF00589"/>
    </source>
</evidence>
<dbReference type="GO" id="GO:0015074">
    <property type="term" value="P:DNA integration"/>
    <property type="evidence" value="ECO:0007669"/>
    <property type="project" value="InterPro"/>
</dbReference>
<evidence type="ECO:0000313" key="6">
    <source>
        <dbReference type="EMBL" id="OUP19639.1"/>
    </source>
</evidence>
<dbReference type="Pfam" id="PF00589">
    <property type="entry name" value="Phage_integrase"/>
    <property type="match status" value="1"/>
</dbReference>
<feature type="domain" description="Phage integrase SAM-like" evidence="5">
    <location>
        <begin position="110"/>
        <end position="194"/>
    </location>
</feature>
<dbReference type="CDD" id="cd01185">
    <property type="entry name" value="INTN1_C_like"/>
    <property type="match status" value="1"/>
</dbReference>
<dbReference type="InterPro" id="IPR013762">
    <property type="entry name" value="Integrase-like_cat_sf"/>
</dbReference>
<comment type="caution">
    <text evidence="6">The sequence shown here is derived from an EMBL/GenBank/DDBJ whole genome shotgun (WGS) entry which is preliminary data.</text>
</comment>
<dbReference type="AlphaFoldDB" id="A0A1Y4IM39"/>
<organism evidence="6 7">
    <name type="scientific">Parabacteroides distasonis</name>
    <dbReference type="NCBI Taxonomy" id="823"/>
    <lineage>
        <taxon>Bacteria</taxon>
        <taxon>Pseudomonadati</taxon>
        <taxon>Bacteroidota</taxon>
        <taxon>Bacteroidia</taxon>
        <taxon>Bacteroidales</taxon>
        <taxon>Tannerellaceae</taxon>
        <taxon>Parabacteroides</taxon>
    </lineage>
</organism>